<reference evidence="7 8" key="1">
    <citation type="submission" date="2016-02" db="EMBL/GenBank/DDBJ databases">
        <title>Draft genome sequence of Hydrogenophaga sp. LPB0072.</title>
        <authorList>
            <person name="Shin S.-K."/>
            <person name="Yi H."/>
        </authorList>
    </citation>
    <scope>NUCLEOTIDE SEQUENCE [LARGE SCALE GENOMIC DNA]</scope>
    <source>
        <strain evidence="7 8">LPB0072</strain>
    </source>
</reference>
<evidence type="ECO:0000256" key="2">
    <source>
        <dbReference type="ARBA" id="ARBA00022963"/>
    </source>
</evidence>
<evidence type="ECO:0000313" key="6">
    <source>
        <dbReference type="EMBL" id="AOW14435.1"/>
    </source>
</evidence>
<name>A0A167ISV6_9BURK</name>
<dbReference type="InterPro" id="IPR002641">
    <property type="entry name" value="PNPLA_dom"/>
</dbReference>
<dbReference type="STRING" id="1763535.LPB072_17925"/>
<dbReference type="KEGG" id="hyl:LPB072_17925"/>
<dbReference type="Proteomes" id="UP000185657">
    <property type="component" value="Unassembled WGS sequence"/>
</dbReference>
<dbReference type="AlphaFoldDB" id="A0A167ISV6"/>
<sequence>MPWPPPKPGNKPMLSRRSCLHAASAAVAAQALSACTLNPDKDHNGPDAPRAQPLRRRPGVAWVFSSGGPRGFVHVGVIKALAELGLKPDLIVGASAGAMVGSLFAAGVSAADLEAFALDLQPLSVARWAMGAQERLSGEAVADLVRSHSPVGLLEGMPCAMACVATRLRDGVPVAFTAGDVGLAVQASAAIEGQFAPVRIRGERYVDPDWSMPLPVRLARTLGAQTVIAVDATAHIDRAPEGAQRYRESDLRKKALVDTDGALANLVLKPDFGYWVNLSRDFRERAIAAGYRDTLAQAAALRALHVV</sequence>
<keyword evidence="1 4" id="KW-0378">Hydrolase</keyword>
<comment type="caution">
    <text evidence="4">Lacks conserved residue(s) required for the propagation of feature annotation.</text>
</comment>
<dbReference type="PROSITE" id="PS51318">
    <property type="entry name" value="TAT"/>
    <property type="match status" value="1"/>
</dbReference>
<dbReference type="InterPro" id="IPR006311">
    <property type="entry name" value="TAT_signal"/>
</dbReference>
<dbReference type="PANTHER" id="PTHR14226:SF29">
    <property type="entry name" value="NEUROPATHY TARGET ESTERASE SWS"/>
    <property type="match status" value="1"/>
</dbReference>
<evidence type="ECO:0000256" key="4">
    <source>
        <dbReference type="PROSITE-ProRule" id="PRU01161"/>
    </source>
</evidence>
<keyword evidence="8" id="KW-1185">Reference proteome</keyword>
<evidence type="ECO:0000256" key="3">
    <source>
        <dbReference type="ARBA" id="ARBA00023098"/>
    </source>
</evidence>
<feature type="domain" description="PNPLA" evidence="5">
    <location>
        <begin position="62"/>
        <end position="220"/>
    </location>
</feature>
<feature type="active site" description="Proton acceptor" evidence="4">
    <location>
        <position position="207"/>
    </location>
</feature>
<keyword evidence="2 4" id="KW-0442">Lipid degradation</keyword>
<keyword evidence="3 4" id="KW-0443">Lipid metabolism</keyword>
<dbReference type="SUPFAM" id="SSF52151">
    <property type="entry name" value="FabD/lysophospholipase-like"/>
    <property type="match status" value="1"/>
</dbReference>
<accession>A0A167ISV6</accession>
<dbReference type="Proteomes" id="UP000185680">
    <property type="component" value="Chromosome"/>
</dbReference>
<dbReference type="EMBL" id="CP017476">
    <property type="protein sequence ID" value="AOW14435.1"/>
    <property type="molecule type" value="Genomic_DNA"/>
</dbReference>
<reference evidence="6 9" key="2">
    <citation type="submission" date="2016-10" db="EMBL/GenBank/DDBJ databases">
        <title>Hydorgenophaga sp. LPB0072 isolated from gastropod.</title>
        <authorList>
            <person name="Kim E."/>
            <person name="Yi H."/>
        </authorList>
    </citation>
    <scope>NUCLEOTIDE SEQUENCE [LARGE SCALE GENOMIC DNA]</scope>
    <source>
        <strain evidence="6 9">LPB0072</strain>
    </source>
</reference>
<protein>
    <submittedName>
        <fullName evidence="6">Patatin</fullName>
    </submittedName>
</protein>
<proteinExistence type="predicted"/>
<dbReference type="GO" id="GO:0016787">
    <property type="term" value="F:hydrolase activity"/>
    <property type="evidence" value="ECO:0007669"/>
    <property type="project" value="UniProtKB-UniRule"/>
</dbReference>
<dbReference type="GO" id="GO:0016042">
    <property type="term" value="P:lipid catabolic process"/>
    <property type="evidence" value="ECO:0007669"/>
    <property type="project" value="UniProtKB-UniRule"/>
</dbReference>
<dbReference type="InterPro" id="IPR050301">
    <property type="entry name" value="NTE"/>
</dbReference>
<dbReference type="PROSITE" id="PS51635">
    <property type="entry name" value="PNPLA"/>
    <property type="match status" value="1"/>
</dbReference>
<evidence type="ECO:0000313" key="8">
    <source>
        <dbReference type="Proteomes" id="UP000185657"/>
    </source>
</evidence>
<evidence type="ECO:0000259" key="5">
    <source>
        <dbReference type="PROSITE" id="PS51635"/>
    </source>
</evidence>
<dbReference type="Gene3D" id="3.40.1090.10">
    <property type="entry name" value="Cytosolic phospholipase A2 catalytic domain"/>
    <property type="match status" value="2"/>
</dbReference>
<feature type="active site" description="Nucleophile" evidence="4">
    <location>
        <position position="95"/>
    </location>
</feature>
<feature type="short sequence motif" description="GXSXG" evidence="4">
    <location>
        <begin position="93"/>
        <end position="97"/>
    </location>
</feature>
<dbReference type="InterPro" id="IPR016035">
    <property type="entry name" value="Acyl_Trfase/lysoPLipase"/>
</dbReference>
<evidence type="ECO:0000313" key="7">
    <source>
        <dbReference type="EMBL" id="OAD43540.1"/>
    </source>
</evidence>
<dbReference type="Pfam" id="PF01734">
    <property type="entry name" value="Patatin"/>
    <property type="match status" value="1"/>
</dbReference>
<dbReference type="PANTHER" id="PTHR14226">
    <property type="entry name" value="NEUROPATHY TARGET ESTERASE/SWISS CHEESE D.MELANOGASTER"/>
    <property type="match status" value="1"/>
</dbReference>
<dbReference type="PROSITE" id="PS51257">
    <property type="entry name" value="PROKAR_LIPOPROTEIN"/>
    <property type="match status" value="1"/>
</dbReference>
<dbReference type="EMBL" id="LVWD01000003">
    <property type="protein sequence ID" value="OAD43540.1"/>
    <property type="molecule type" value="Genomic_DNA"/>
</dbReference>
<gene>
    <name evidence="6" type="ORF">LPB072_17925</name>
    <name evidence="7" type="ORF">LPB72_03110</name>
</gene>
<organism evidence="6 9">
    <name type="scientific">Hydrogenophaga crassostreae</name>
    <dbReference type="NCBI Taxonomy" id="1763535"/>
    <lineage>
        <taxon>Bacteria</taxon>
        <taxon>Pseudomonadati</taxon>
        <taxon>Pseudomonadota</taxon>
        <taxon>Betaproteobacteria</taxon>
        <taxon>Burkholderiales</taxon>
        <taxon>Comamonadaceae</taxon>
        <taxon>Hydrogenophaga</taxon>
    </lineage>
</organism>
<evidence type="ECO:0000256" key="1">
    <source>
        <dbReference type="ARBA" id="ARBA00022801"/>
    </source>
</evidence>
<evidence type="ECO:0000313" key="9">
    <source>
        <dbReference type="Proteomes" id="UP000185680"/>
    </source>
</evidence>